<keyword evidence="2" id="KW-1185">Reference proteome</keyword>
<gene>
    <name evidence="1" type="ORF">I551_7077</name>
</gene>
<evidence type="ECO:0000313" key="2">
    <source>
        <dbReference type="Proteomes" id="UP000020681"/>
    </source>
</evidence>
<reference evidence="1 2" key="1">
    <citation type="submission" date="2014-01" db="EMBL/GenBank/DDBJ databases">
        <authorList>
            <person name="Dobos K."/>
            <person name="Lenaerts A."/>
            <person name="Ordway D."/>
            <person name="DeGroote M.A."/>
            <person name="Parker T."/>
            <person name="Sizemore C."/>
            <person name="Tallon L.J."/>
            <person name="Sadzewicz L.K."/>
            <person name="Sengamalay N."/>
            <person name="Fraser C.M."/>
            <person name="Hine E."/>
            <person name="Shefchek K.A."/>
            <person name="Das S.P."/>
            <person name="Tettelin H."/>
        </authorList>
    </citation>
    <scope>NUCLEOTIDE SEQUENCE [LARGE SCALE GENOMIC DNA]</scope>
    <source>
        <strain evidence="1 2">Harvey</strain>
    </source>
</reference>
<comment type="caution">
    <text evidence="1">The sequence shown here is derived from an EMBL/GenBank/DDBJ whole genome shotgun (WGS) entry which is preliminary data.</text>
</comment>
<dbReference type="Proteomes" id="UP000020681">
    <property type="component" value="Unassembled WGS sequence"/>
</dbReference>
<protein>
    <submittedName>
        <fullName evidence="1">Two-component sensor kinase TcrY domain protein</fullName>
    </submittedName>
</protein>
<feature type="non-terminal residue" evidence="1">
    <location>
        <position position="36"/>
    </location>
</feature>
<dbReference type="EMBL" id="JAOL01000173">
    <property type="protein sequence ID" value="EUA86479.1"/>
    <property type="molecule type" value="Genomic_DNA"/>
</dbReference>
<keyword evidence="1" id="KW-0808">Transferase</keyword>
<name>A0ABN0QPL5_MYCUL</name>
<organism evidence="1 2">
    <name type="scientific">Mycobacterium ulcerans str. Harvey</name>
    <dbReference type="NCBI Taxonomy" id="1299332"/>
    <lineage>
        <taxon>Bacteria</taxon>
        <taxon>Bacillati</taxon>
        <taxon>Actinomycetota</taxon>
        <taxon>Actinomycetes</taxon>
        <taxon>Mycobacteriales</taxon>
        <taxon>Mycobacteriaceae</taxon>
        <taxon>Mycobacterium</taxon>
        <taxon>Mycobacterium ulcerans group</taxon>
    </lineage>
</organism>
<evidence type="ECO:0000313" key="1">
    <source>
        <dbReference type="EMBL" id="EUA86479.1"/>
    </source>
</evidence>
<accession>A0ABN0QPL5</accession>
<dbReference type="GO" id="GO:0016301">
    <property type="term" value="F:kinase activity"/>
    <property type="evidence" value="ECO:0007669"/>
    <property type="project" value="UniProtKB-KW"/>
</dbReference>
<proteinExistence type="predicted"/>
<sequence>MVSALSRRGDELIVTGLSMSDVDATMIRMLIIFGIV</sequence>
<keyword evidence="1" id="KW-0418">Kinase</keyword>